<proteinExistence type="predicted"/>
<accession>A0A3N4Q2T7</accession>
<keyword evidence="4" id="KW-1185">Reference proteome</keyword>
<dbReference type="EMBL" id="RPDH01000001">
    <property type="protein sequence ID" value="RPE13509.1"/>
    <property type="molecule type" value="Genomic_DNA"/>
</dbReference>
<feature type="transmembrane region" description="Helical" evidence="1">
    <location>
        <begin position="36"/>
        <end position="57"/>
    </location>
</feature>
<keyword evidence="1" id="KW-1133">Transmembrane helix</keyword>
<keyword evidence="1" id="KW-0812">Transmembrane</keyword>
<feature type="domain" description="Uncharacterized protein YyaB-like PH" evidence="2">
    <location>
        <begin position="53"/>
        <end position="126"/>
    </location>
</feature>
<dbReference type="Proteomes" id="UP000278351">
    <property type="component" value="Unassembled WGS sequence"/>
</dbReference>
<reference evidence="3 4" key="1">
    <citation type="submission" date="2018-11" db="EMBL/GenBank/DDBJ databases">
        <title>Chitinophaga lutea sp.nov., isolate from arsenic contaminated soil.</title>
        <authorList>
            <person name="Zong Y."/>
        </authorList>
    </citation>
    <scope>NUCLEOTIDE SEQUENCE [LARGE SCALE GENOMIC DNA]</scope>
    <source>
        <strain evidence="3 4">ZY74</strain>
    </source>
</reference>
<comment type="caution">
    <text evidence="3">The sequence shown here is derived from an EMBL/GenBank/DDBJ whole genome shotgun (WGS) entry which is preliminary data.</text>
</comment>
<gene>
    <name evidence="3" type="ORF">EGT74_08340</name>
</gene>
<name>A0A3N4Q2T7_9BACT</name>
<protein>
    <recommendedName>
        <fullName evidence="2">Uncharacterized protein YyaB-like PH domain-containing protein</fullName>
    </recommendedName>
</protein>
<evidence type="ECO:0000313" key="3">
    <source>
        <dbReference type="EMBL" id="RPE13509.1"/>
    </source>
</evidence>
<dbReference type="Pfam" id="PF06713">
    <property type="entry name" value="bPH_4"/>
    <property type="match status" value="1"/>
</dbReference>
<organism evidence="3 4">
    <name type="scientific">Chitinophaga lutea</name>
    <dbReference type="NCBI Taxonomy" id="2488634"/>
    <lineage>
        <taxon>Bacteria</taxon>
        <taxon>Pseudomonadati</taxon>
        <taxon>Bacteroidota</taxon>
        <taxon>Chitinophagia</taxon>
        <taxon>Chitinophagales</taxon>
        <taxon>Chitinophagaceae</taxon>
        <taxon>Chitinophaga</taxon>
    </lineage>
</organism>
<dbReference type="OrthoDB" id="1261156at2"/>
<dbReference type="RefSeq" id="WP_123846027.1">
    <property type="nucleotide sequence ID" value="NZ_RPDH01000001.1"/>
</dbReference>
<evidence type="ECO:0000259" key="2">
    <source>
        <dbReference type="Pfam" id="PF06713"/>
    </source>
</evidence>
<sequence length="131" mass="15113">MKTYRSKVDKWLTFLLLPFLTVLTVLLVLMKAWPAALIVLLVLIFIGQLYLNTYYVLSAGTLQITCGWLYKKTIPLHTVRKIMRTKSALASPALSIDKLLIFFDRQQVMISPEDQEDFLLEIKRLNPSINI</sequence>
<keyword evidence="1" id="KW-0472">Membrane</keyword>
<dbReference type="GO" id="GO:0030153">
    <property type="term" value="P:bacteriocin immunity"/>
    <property type="evidence" value="ECO:0007669"/>
    <property type="project" value="InterPro"/>
</dbReference>
<evidence type="ECO:0000313" key="4">
    <source>
        <dbReference type="Proteomes" id="UP000278351"/>
    </source>
</evidence>
<dbReference type="InterPro" id="IPR009589">
    <property type="entry name" value="PH_YyaB-like"/>
</dbReference>
<evidence type="ECO:0000256" key="1">
    <source>
        <dbReference type="SAM" id="Phobius"/>
    </source>
</evidence>
<dbReference type="AlphaFoldDB" id="A0A3N4Q2T7"/>
<feature type="transmembrane region" description="Helical" evidence="1">
    <location>
        <begin position="12"/>
        <end position="30"/>
    </location>
</feature>